<dbReference type="PRINTS" id="PR01798">
    <property type="entry name" value="SCOASYNTHASE"/>
</dbReference>
<dbReference type="Pfam" id="PF02629">
    <property type="entry name" value="CoA_binding"/>
    <property type="match status" value="1"/>
</dbReference>
<evidence type="ECO:0000256" key="1">
    <source>
        <dbReference type="ARBA" id="ARBA00022598"/>
    </source>
</evidence>
<dbReference type="SMART" id="SM00881">
    <property type="entry name" value="CoA_binding"/>
    <property type="match status" value="1"/>
</dbReference>
<dbReference type="RefSeq" id="WP_045361927.1">
    <property type="nucleotide sequence ID" value="NZ_BBPA01000070.1"/>
</dbReference>
<dbReference type="InterPro" id="IPR016102">
    <property type="entry name" value="Succinyl-CoA_synth-like"/>
</dbReference>
<evidence type="ECO:0000313" key="5">
    <source>
        <dbReference type="Proteomes" id="UP000030321"/>
    </source>
</evidence>
<dbReference type="PANTHER" id="PTHR11117:SF2">
    <property type="entry name" value="SUCCINATE--COA LIGASE [ADP_GDP-FORMING] SUBUNIT ALPHA, MITOCHONDRIAL"/>
    <property type="match status" value="1"/>
</dbReference>
<dbReference type="GO" id="GO:0004775">
    <property type="term" value="F:succinate-CoA ligase (ADP-forming) activity"/>
    <property type="evidence" value="ECO:0007669"/>
    <property type="project" value="UniProtKB-EC"/>
</dbReference>
<dbReference type="GO" id="GO:0009361">
    <property type="term" value="C:succinate-CoA ligase complex (ADP-forming)"/>
    <property type="evidence" value="ECO:0007669"/>
    <property type="project" value="TreeGrafter"/>
</dbReference>
<feature type="domain" description="CoA-binding" evidence="3">
    <location>
        <begin position="3"/>
        <end position="99"/>
    </location>
</feature>
<dbReference type="InterPro" id="IPR036291">
    <property type="entry name" value="NAD(P)-bd_dom_sf"/>
</dbReference>
<dbReference type="GO" id="GO:0000166">
    <property type="term" value="F:nucleotide binding"/>
    <property type="evidence" value="ECO:0007669"/>
    <property type="project" value="UniProtKB-KW"/>
</dbReference>
<dbReference type="Pfam" id="PF00549">
    <property type="entry name" value="Ligase_CoA"/>
    <property type="match status" value="1"/>
</dbReference>
<reference evidence="5" key="1">
    <citation type="journal article" date="2015" name="Genome">
        <title>Whole Genome Sequence of the Non-Microcystin-Producing Microcystis aeruginosa Strain NIES-44.</title>
        <authorList>
            <person name="Okano K."/>
            <person name="Miyata N."/>
            <person name="Ozaki Y."/>
        </authorList>
    </citation>
    <scope>NUCLEOTIDE SEQUENCE [LARGE SCALE GENOMIC DNA]</scope>
    <source>
        <strain evidence="5">NIES-44</strain>
    </source>
</reference>
<dbReference type="Gene3D" id="3.40.50.261">
    <property type="entry name" value="Succinyl-CoA synthetase domains"/>
    <property type="match status" value="1"/>
</dbReference>
<name>A0A0A1W076_MICAE</name>
<dbReference type="EMBL" id="BBPA01000070">
    <property type="protein sequence ID" value="GAL95437.1"/>
    <property type="molecule type" value="Genomic_DNA"/>
</dbReference>
<dbReference type="Proteomes" id="UP000030321">
    <property type="component" value="Unassembled WGS sequence"/>
</dbReference>
<keyword evidence="1 4" id="KW-0436">Ligase</keyword>
<dbReference type="GO" id="GO:0006099">
    <property type="term" value="P:tricarboxylic acid cycle"/>
    <property type="evidence" value="ECO:0007669"/>
    <property type="project" value="TreeGrafter"/>
</dbReference>
<dbReference type="EC" id="6.2.1.5" evidence="4"/>
<dbReference type="InterPro" id="IPR005810">
    <property type="entry name" value="CoA_lig_alpha"/>
</dbReference>
<dbReference type="PANTHER" id="PTHR11117">
    <property type="entry name" value="SUCCINYL-COA LIGASE SUBUNIT ALPHA"/>
    <property type="match status" value="1"/>
</dbReference>
<evidence type="ECO:0000256" key="2">
    <source>
        <dbReference type="ARBA" id="ARBA00022741"/>
    </source>
</evidence>
<dbReference type="InterPro" id="IPR003781">
    <property type="entry name" value="CoA-bd"/>
</dbReference>
<dbReference type="InterPro" id="IPR005811">
    <property type="entry name" value="SUCC_ACL_C"/>
</dbReference>
<dbReference type="Gene3D" id="3.40.50.720">
    <property type="entry name" value="NAD(P)-binding Rossmann-like Domain"/>
    <property type="match status" value="1"/>
</dbReference>
<proteinExistence type="predicted"/>
<comment type="caution">
    <text evidence="4">The sequence shown here is derived from an EMBL/GenBank/DDBJ whole genome shotgun (WGS) entry which is preliminary data.</text>
</comment>
<accession>A0A0A1W076</accession>
<organism evidence="4 5">
    <name type="scientific">Microcystis aeruginosa NIES-44</name>
    <dbReference type="NCBI Taxonomy" id="449439"/>
    <lineage>
        <taxon>Bacteria</taxon>
        <taxon>Bacillati</taxon>
        <taxon>Cyanobacteriota</taxon>
        <taxon>Cyanophyceae</taxon>
        <taxon>Oscillatoriophycideae</taxon>
        <taxon>Chroococcales</taxon>
        <taxon>Microcystaceae</taxon>
        <taxon>Microcystis</taxon>
    </lineage>
</organism>
<sequence>MKWTDKDQIIMQGIDRPLGKYYAARLKAQGTCLVAGVASGDGGEIIAEIPVFDLVAEAVAEAGEIQTSLILVPPNQVLDAALEAIAAAIPQLIIVTPGVPPLDLVELLKIASTTGTLILGPGSQGVIIPNYLWLGICEPNFYQSGTIGLITRGDRIGDEVAKTLTAAGYGESMAVNLGTDGIIGSNLSQWLQVFEEDENTEAILLVSQVGGKAEIEAAKYIASAIEKPVIAYLVGLNAAIETNFGDTETIISNQLSYSVAAKNTRKDSLRHFQEAGVTVVEKLADLPACLGKVLS</sequence>
<keyword evidence="2" id="KW-0547">Nucleotide-binding</keyword>
<protein>
    <submittedName>
        <fullName evidence="4">Succinyl-CoA ligase [ADP-forming] alpha chain</fullName>
        <ecNumber evidence="4">6.2.1.5</ecNumber>
    </submittedName>
</protein>
<dbReference type="PIRSF" id="PIRSF001553">
    <property type="entry name" value="SucCS_alpha"/>
    <property type="match status" value="1"/>
</dbReference>
<dbReference type="GO" id="GO:0004776">
    <property type="term" value="F:succinate-CoA ligase (GDP-forming) activity"/>
    <property type="evidence" value="ECO:0007669"/>
    <property type="project" value="TreeGrafter"/>
</dbReference>
<dbReference type="SUPFAM" id="SSF52210">
    <property type="entry name" value="Succinyl-CoA synthetase domains"/>
    <property type="match status" value="1"/>
</dbReference>
<evidence type="ECO:0000313" key="4">
    <source>
        <dbReference type="EMBL" id="GAL95437.1"/>
    </source>
</evidence>
<evidence type="ECO:0000259" key="3">
    <source>
        <dbReference type="SMART" id="SM00881"/>
    </source>
</evidence>
<gene>
    <name evidence="4" type="ORF">N44_04292</name>
</gene>
<dbReference type="AlphaFoldDB" id="A0A0A1W076"/>
<dbReference type="SUPFAM" id="SSF51735">
    <property type="entry name" value="NAD(P)-binding Rossmann-fold domains"/>
    <property type="match status" value="1"/>
</dbReference>